<feature type="region of interest" description="Disordered" evidence="2">
    <location>
        <begin position="1"/>
        <end position="87"/>
    </location>
</feature>
<feature type="compositionally biased region" description="Acidic residues" evidence="2">
    <location>
        <begin position="36"/>
        <end position="52"/>
    </location>
</feature>
<keyword evidence="6" id="KW-1185">Reference proteome</keyword>
<dbReference type="GO" id="GO:0007165">
    <property type="term" value="P:signal transduction"/>
    <property type="evidence" value="ECO:0007669"/>
    <property type="project" value="InterPro"/>
</dbReference>
<dbReference type="CDD" id="cd00201">
    <property type="entry name" value="WW"/>
    <property type="match status" value="1"/>
</dbReference>
<dbReference type="InterPro" id="IPR036020">
    <property type="entry name" value="WW_dom_sf"/>
</dbReference>
<dbReference type="PROSITE" id="PS01159">
    <property type="entry name" value="WW_DOMAIN_1"/>
    <property type="match status" value="1"/>
</dbReference>
<reference evidence="6" key="1">
    <citation type="submission" date="2021-01" db="EMBL/GenBank/DDBJ databases">
        <title>Caligus Genome Assembly.</title>
        <authorList>
            <person name="Gallardo-Escarate C."/>
        </authorList>
    </citation>
    <scope>NUCLEOTIDE SEQUENCE [LARGE SCALE GENOMIC DNA]</scope>
</reference>
<name>A0A7T8H1X7_CALRO</name>
<dbReference type="PROSITE" id="PS50238">
    <property type="entry name" value="RHOGAP"/>
    <property type="match status" value="1"/>
</dbReference>
<evidence type="ECO:0000259" key="4">
    <source>
        <dbReference type="PROSITE" id="PS50238"/>
    </source>
</evidence>
<dbReference type="InterPro" id="IPR001202">
    <property type="entry name" value="WW_dom"/>
</dbReference>
<accession>A0A7T8H1X7</accession>
<evidence type="ECO:0000313" key="6">
    <source>
        <dbReference type="Proteomes" id="UP000595437"/>
    </source>
</evidence>
<feature type="domain" description="WW" evidence="3">
    <location>
        <begin position="105"/>
        <end position="132"/>
    </location>
</feature>
<dbReference type="InterPro" id="IPR008936">
    <property type="entry name" value="Rho_GTPase_activation_prot"/>
</dbReference>
<dbReference type="Gene3D" id="1.10.555.10">
    <property type="entry name" value="Rho GTPase activation protein"/>
    <property type="match status" value="1"/>
</dbReference>
<dbReference type="SMART" id="SM00324">
    <property type="entry name" value="RhoGAP"/>
    <property type="match status" value="1"/>
</dbReference>
<dbReference type="Pfam" id="PF00620">
    <property type="entry name" value="RhoGAP"/>
    <property type="match status" value="1"/>
</dbReference>
<dbReference type="PANTHER" id="PTHR23176">
    <property type="entry name" value="RHO/RAC/CDC GTPASE-ACTIVATING PROTEIN"/>
    <property type="match status" value="1"/>
</dbReference>
<dbReference type="Proteomes" id="UP000595437">
    <property type="component" value="Chromosome 11"/>
</dbReference>
<dbReference type="InterPro" id="IPR050729">
    <property type="entry name" value="Rho-GAP"/>
</dbReference>
<evidence type="ECO:0000256" key="1">
    <source>
        <dbReference type="ARBA" id="ARBA00022468"/>
    </source>
</evidence>
<dbReference type="PANTHER" id="PTHR23176:SF129">
    <property type="entry name" value="RHO GTPASE ACTIVATING PROTEIN AT 16F, ISOFORM E-RELATED"/>
    <property type="match status" value="1"/>
</dbReference>
<feature type="compositionally biased region" description="Pro residues" evidence="2">
    <location>
        <begin position="150"/>
        <end position="161"/>
    </location>
</feature>
<dbReference type="EMBL" id="CP045900">
    <property type="protein sequence ID" value="QQP41943.1"/>
    <property type="molecule type" value="Genomic_DNA"/>
</dbReference>
<dbReference type="GO" id="GO:0005737">
    <property type="term" value="C:cytoplasm"/>
    <property type="evidence" value="ECO:0007669"/>
    <property type="project" value="TreeGrafter"/>
</dbReference>
<dbReference type="InterPro" id="IPR000198">
    <property type="entry name" value="RhoGAP_dom"/>
</dbReference>
<evidence type="ECO:0000256" key="2">
    <source>
        <dbReference type="SAM" id="MobiDB-lite"/>
    </source>
</evidence>
<dbReference type="OrthoDB" id="79452at2759"/>
<dbReference type="Gene3D" id="2.20.70.10">
    <property type="match status" value="1"/>
</dbReference>
<protein>
    <submittedName>
        <fullName evidence="5">Rho GTPaseactivating protein 12like</fullName>
    </submittedName>
</protein>
<dbReference type="GO" id="GO:0005096">
    <property type="term" value="F:GTPase activator activity"/>
    <property type="evidence" value="ECO:0007669"/>
    <property type="project" value="UniProtKB-KW"/>
</dbReference>
<keyword evidence="1" id="KW-0343">GTPase activation</keyword>
<proteinExistence type="predicted"/>
<feature type="compositionally biased region" description="Basic and acidic residues" evidence="2">
    <location>
        <begin position="21"/>
        <end position="31"/>
    </location>
</feature>
<gene>
    <name evidence="5" type="ORF">FKW44_016460</name>
</gene>
<evidence type="ECO:0000259" key="3">
    <source>
        <dbReference type="PROSITE" id="PS50020"/>
    </source>
</evidence>
<dbReference type="SUPFAM" id="SSF48350">
    <property type="entry name" value="GTPase activation domain, GAP"/>
    <property type="match status" value="1"/>
</dbReference>
<feature type="domain" description="Rho-GAP" evidence="4">
    <location>
        <begin position="275"/>
        <end position="466"/>
    </location>
</feature>
<evidence type="ECO:0000313" key="5">
    <source>
        <dbReference type="EMBL" id="QQP41943.1"/>
    </source>
</evidence>
<dbReference type="AlphaFoldDB" id="A0A7T8H1X7"/>
<dbReference type="PROSITE" id="PS50020">
    <property type="entry name" value="WW_DOMAIN_2"/>
    <property type="match status" value="1"/>
</dbReference>
<dbReference type="SUPFAM" id="SSF51045">
    <property type="entry name" value="WW domain"/>
    <property type="match status" value="1"/>
</dbReference>
<organism evidence="5 6">
    <name type="scientific">Caligus rogercresseyi</name>
    <name type="common">Sea louse</name>
    <dbReference type="NCBI Taxonomy" id="217165"/>
    <lineage>
        <taxon>Eukaryota</taxon>
        <taxon>Metazoa</taxon>
        <taxon>Ecdysozoa</taxon>
        <taxon>Arthropoda</taxon>
        <taxon>Crustacea</taxon>
        <taxon>Multicrustacea</taxon>
        <taxon>Hexanauplia</taxon>
        <taxon>Copepoda</taxon>
        <taxon>Siphonostomatoida</taxon>
        <taxon>Caligidae</taxon>
        <taxon>Caligus</taxon>
    </lineage>
</organism>
<sequence length="466" mass="51580">MEASSKAKSEGSSAPNSPDPESDKVNRKLDLSDGGLPDEEEEILEEDEEPEEPVALSSSTPNSLDEVDKGFPETPEIHSSIPDGYEEVSEGDNKYIVNIFTGVRWYSARDGSGKVYYYEENGNESCWTLPNVAQSIQDTQHNSSSISSESPPPPSEAPPPNKGGGSGTFLSSPNFRIGSGDSQEACSEWFKEIQSVIARIHDSTLGQRDSLPPVSRVKSIKSSSKKFLGSSEDLPSSQPSANNIREKLKKFFLRRPTMEDLFRRGIIKNEPVFGSTLKELSANEASDVPLFVKKCVREIEKGDFLSSDGVYRQSGNLSTIQKIRLQVDQGNLAILETLDDVHVLTGALKLFFRELKEPLIPWDCVDDLLAVPTLPGRKARLRALKEILSKMTPPHRTTLLCLLRHLDRVTEFKESNRMQIHNLAIVFGPTLMWPPPHHGASTNLALDMMQQNIIVETLLSHANSLV</sequence>
<feature type="region of interest" description="Disordered" evidence="2">
    <location>
        <begin position="137"/>
        <end position="174"/>
    </location>
</feature>